<sequence>MQSLVNYALAYAKAGYYVLPIAAGDKTPLVEFADRPPMTAAEIKRAWRRHPNANIALRTVDFFVVDIDEHEDGADGKASFKEYGKEHRDLFPPTLMQKTGHGGIQIFYKKPRGSEMTQVIGWLPGVDVKAHVNNYVLAAPSNGYKWQNDEDMTLAPQGLVDAIYSVKKQVSHDEPDFEQMSLTDRERQLGQRSKTAELFEQVVNGLGETGGRNMALAAFVGGLLYRNVNAKAVYALAMLANQNTPKSLDDHEFDKTFNSMVKKEMRRRSGD</sequence>
<gene>
    <name evidence="3" type="ORF">ACFQ41_05155</name>
</gene>
<dbReference type="Pfam" id="PF09250">
    <property type="entry name" value="Prim-Pol"/>
    <property type="match status" value="1"/>
</dbReference>
<dbReference type="InterPro" id="IPR015330">
    <property type="entry name" value="DNA_primase/pol_bifunc_N"/>
</dbReference>
<proteinExistence type="predicted"/>
<feature type="domain" description="DNA primase/polymerase bifunctional N-terminal" evidence="2">
    <location>
        <begin position="8"/>
        <end position="159"/>
    </location>
</feature>
<dbReference type="CDD" id="cd04859">
    <property type="entry name" value="Prim_Pol"/>
    <property type="match status" value="1"/>
</dbReference>
<dbReference type="InterPro" id="IPR014820">
    <property type="entry name" value="PriCT_1"/>
</dbReference>
<evidence type="ECO:0000313" key="4">
    <source>
        <dbReference type="Proteomes" id="UP001597199"/>
    </source>
</evidence>
<organism evidence="3 4">
    <name type="scientific">Lacticaseibacillus suilingensis</name>
    <dbReference type="NCBI Taxonomy" id="2799577"/>
    <lineage>
        <taxon>Bacteria</taxon>
        <taxon>Bacillati</taxon>
        <taxon>Bacillota</taxon>
        <taxon>Bacilli</taxon>
        <taxon>Lactobacillales</taxon>
        <taxon>Lactobacillaceae</taxon>
        <taxon>Lacticaseibacillus</taxon>
    </lineage>
</organism>
<dbReference type="Proteomes" id="UP001597199">
    <property type="component" value="Unassembled WGS sequence"/>
</dbReference>
<comment type="caution">
    <text evidence="3">The sequence shown here is derived from an EMBL/GenBank/DDBJ whole genome shotgun (WGS) entry which is preliminary data.</text>
</comment>
<dbReference type="Pfam" id="PF08708">
    <property type="entry name" value="PriCT_1"/>
    <property type="match status" value="1"/>
</dbReference>
<accession>A0ABW4BF47</accession>
<evidence type="ECO:0000259" key="1">
    <source>
        <dbReference type="SMART" id="SM00942"/>
    </source>
</evidence>
<feature type="domain" description="Primase C-terminal 1" evidence="1">
    <location>
        <begin position="201"/>
        <end position="266"/>
    </location>
</feature>
<dbReference type="SMART" id="SM00943">
    <property type="entry name" value="Prim-Pol"/>
    <property type="match status" value="1"/>
</dbReference>
<dbReference type="EMBL" id="JBHTOA010000022">
    <property type="protein sequence ID" value="MFD1398688.1"/>
    <property type="molecule type" value="Genomic_DNA"/>
</dbReference>
<keyword evidence="4" id="KW-1185">Reference proteome</keyword>
<dbReference type="SUPFAM" id="SSF56747">
    <property type="entry name" value="Prim-pol domain"/>
    <property type="match status" value="1"/>
</dbReference>
<evidence type="ECO:0000313" key="3">
    <source>
        <dbReference type="EMBL" id="MFD1398688.1"/>
    </source>
</evidence>
<evidence type="ECO:0000259" key="2">
    <source>
        <dbReference type="SMART" id="SM00943"/>
    </source>
</evidence>
<protein>
    <submittedName>
        <fullName evidence="3">Bifunctional DNA primase/polymerase</fullName>
    </submittedName>
</protein>
<dbReference type="SMART" id="SM00942">
    <property type="entry name" value="PriCT_1"/>
    <property type="match status" value="1"/>
</dbReference>
<name>A0ABW4BF47_9LACO</name>
<reference evidence="4" key="1">
    <citation type="journal article" date="2019" name="Int. J. Syst. Evol. Microbiol.">
        <title>The Global Catalogue of Microorganisms (GCM) 10K type strain sequencing project: providing services to taxonomists for standard genome sequencing and annotation.</title>
        <authorList>
            <consortium name="The Broad Institute Genomics Platform"/>
            <consortium name="The Broad Institute Genome Sequencing Center for Infectious Disease"/>
            <person name="Wu L."/>
            <person name="Ma J."/>
        </authorList>
    </citation>
    <scope>NUCLEOTIDE SEQUENCE [LARGE SCALE GENOMIC DNA]</scope>
    <source>
        <strain evidence="4">CCM 9110</strain>
    </source>
</reference>
<dbReference type="RefSeq" id="WP_204119801.1">
    <property type="nucleotide sequence ID" value="NZ_BOLV01000029.1"/>
</dbReference>